<name>A0A1R3KD52_9ROSI</name>
<dbReference type="Proteomes" id="UP000187203">
    <property type="component" value="Unassembled WGS sequence"/>
</dbReference>
<dbReference type="Gene3D" id="3.30.70.100">
    <property type="match status" value="1"/>
</dbReference>
<dbReference type="CDD" id="cd00371">
    <property type="entry name" value="HMA"/>
    <property type="match status" value="1"/>
</dbReference>
<evidence type="ECO:0000256" key="4">
    <source>
        <dbReference type="ARBA" id="ARBA00023289"/>
    </source>
</evidence>
<keyword evidence="9" id="KW-1185">Reference proteome</keyword>
<reference evidence="9" key="1">
    <citation type="submission" date="2013-09" db="EMBL/GenBank/DDBJ databases">
        <title>Corchorus olitorius genome sequencing.</title>
        <authorList>
            <person name="Alam M."/>
            <person name="Haque M.S."/>
            <person name="Islam M.S."/>
            <person name="Emdad E.M."/>
            <person name="Islam M.M."/>
            <person name="Ahmed B."/>
            <person name="Halim A."/>
            <person name="Hossen Q.M.M."/>
            <person name="Hossain M.Z."/>
            <person name="Ahmed R."/>
            <person name="Khan M.M."/>
            <person name="Islam R."/>
            <person name="Rashid M.M."/>
            <person name="Khan S.A."/>
            <person name="Rahman M.S."/>
            <person name="Alam M."/>
            <person name="Yahiya A.S."/>
            <person name="Khan M.S."/>
            <person name="Azam M.S."/>
            <person name="Haque T."/>
            <person name="Lashkar M.Z.H."/>
            <person name="Akhand A.I."/>
            <person name="Morshed G."/>
            <person name="Roy S."/>
            <person name="Uddin K.S."/>
            <person name="Rabeya T."/>
            <person name="Hossain A.S."/>
            <person name="Chowdhury A."/>
            <person name="Snigdha A.R."/>
            <person name="Mortoza M.S."/>
            <person name="Matin S.A."/>
            <person name="Hoque S.M.E."/>
            <person name="Islam M.K."/>
            <person name="Roy D.K."/>
            <person name="Haider R."/>
            <person name="Moosa M.M."/>
            <person name="Elias S.M."/>
            <person name="Hasan A.M."/>
            <person name="Jahan S."/>
            <person name="Shafiuddin M."/>
            <person name="Mahmood N."/>
            <person name="Shommy N.S."/>
        </authorList>
    </citation>
    <scope>NUCLEOTIDE SEQUENCE [LARGE SCALE GENOMIC DNA]</scope>
    <source>
        <strain evidence="9">cv. O-4</strain>
    </source>
</reference>
<evidence type="ECO:0000313" key="9">
    <source>
        <dbReference type="Proteomes" id="UP000187203"/>
    </source>
</evidence>
<protein>
    <recommendedName>
        <fullName evidence="7">HMA domain-containing protein</fullName>
    </recommendedName>
</protein>
<feature type="region of interest" description="Disordered" evidence="6">
    <location>
        <begin position="211"/>
        <end position="256"/>
    </location>
</feature>
<gene>
    <name evidence="8" type="ORF">COLO4_09124</name>
</gene>
<feature type="compositionally biased region" description="Pro residues" evidence="6">
    <location>
        <begin position="239"/>
        <end position="251"/>
    </location>
</feature>
<evidence type="ECO:0000259" key="7">
    <source>
        <dbReference type="PROSITE" id="PS50846"/>
    </source>
</evidence>
<evidence type="ECO:0000313" key="8">
    <source>
        <dbReference type="EMBL" id="OMP05006.1"/>
    </source>
</evidence>
<keyword evidence="3" id="KW-0449">Lipoprotein</keyword>
<dbReference type="PROSITE" id="PS50846">
    <property type="entry name" value="HMA_2"/>
    <property type="match status" value="1"/>
</dbReference>
<organism evidence="8 9">
    <name type="scientific">Corchorus olitorius</name>
    <dbReference type="NCBI Taxonomy" id="93759"/>
    <lineage>
        <taxon>Eukaryota</taxon>
        <taxon>Viridiplantae</taxon>
        <taxon>Streptophyta</taxon>
        <taxon>Embryophyta</taxon>
        <taxon>Tracheophyta</taxon>
        <taxon>Spermatophyta</taxon>
        <taxon>Magnoliopsida</taxon>
        <taxon>eudicotyledons</taxon>
        <taxon>Gunneridae</taxon>
        <taxon>Pentapetalae</taxon>
        <taxon>rosids</taxon>
        <taxon>malvids</taxon>
        <taxon>Malvales</taxon>
        <taxon>Malvaceae</taxon>
        <taxon>Grewioideae</taxon>
        <taxon>Apeibeae</taxon>
        <taxon>Corchorus</taxon>
    </lineage>
</organism>
<evidence type="ECO:0000256" key="1">
    <source>
        <dbReference type="ARBA" id="ARBA00022481"/>
    </source>
</evidence>
<keyword evidence="1" id="KW-0488">Methylation</keyword>
<feature type="domain" description="HMA" evidence="7">
    <location>
        <begin position="46"/>
        <end position="111"/>
    </location>
</feature>
<dbReference type="InterPro" id="IPR036163">
    <property type="entry name" value="HMA_dom_sf"/>
</dbReference>
<dbReference type="PANTHER" id="PTHR45868:SF93">
    <property type="entry name" value="OS12G0144600 PROTEIN"/>
    <property type="match status" value="1"/>
</dbReference>
<dbReference type="STRING" id="93759.A0A1R3KD52"/>
<comment type="caution">
    <text evidence="8">The sequence shown here is derived from an EMBL/GenBank/DDBJ whole genome shotgun (WGS) entry which is preliminary data.</text>
</comment>
<dbReference type="Pfam" id="PF00403">
    <property type="entry name" value="HMA"/>
    <property type="match status" value="1"/>
</dbReference>
<accession>A0A1R3KD52</accession>
<dbReference type="EMBL" id="AWUE01014121">
    <property type="protein sequence ID" value="OMP05006.1"/>
    <property type="molecule type" value="Genomic_DNA"/>
</dbReference>
<feature type="compositionally biased region" description="Polar residues" evidence="6">
    <location>
        <begin position="214"/>
        <end position="228"/>
    </location>
</feature>
<keyword evidence="4" id="KW-0636">Prenylation</keyword>
<dbReference type="OrthoDB" id="1619914at2759"/>
<dbReference type="SUPFAM" id="SSF55008">
    <property type="entry name" value="HMA, heavy metal-associated domain"/>
    <property type="match status" value="1"/>
</dbReference>
<dbReference type="AlphaFoldDB" id="A0A1R3KD52"/>
<sequence>MKSLVARGLAKALKYFPGSKTYNLHCFGCDSPQVISAMDHHSPSPLQAQTCVLKMHDKCENCLKKVKRMLQKINGVHSINIDADEGKVVVSSTIDPHQFISMLARAGKRAEILSVSSAKPQAPQPAMMNSHKKMQYLTPDQIASLMDSGINKRSKLAQFQEFAKNPRLKQVELNQSMNIKMMFKDSDKFGSSSSSSVGDNRHIVEINNMDDHVQNQGPDSSSQVQEQNGDAYESATSMLPPPTPEPTPPSPSLKLKNPCGGYGEGSSSSVHCFHDRPQVEFACSSGGPFSIKYMEEPVASRSILLLPSTTSSLCSPLCSTAKLLSSATSISGNPPAL</sequence>
<dbReference type="InterPro" id="IPR006121">
    <property type="entry name" value="HMA_dom"/>
</dbReference>
<evidence type="ECO:0000256" key="5">
    <source>
        <dbReference type="ARBA" id="ARBA00024045"/>
    </source>
</evidence>
<evidence type="ECO:0000256" key="3">
    <source>
        <dbReference type="ARBA" id="ARBA00023288"/>
    </source>
</evidence>
<dbReference type="GO" id="GO:0046872">
    <property type="term" value="F:metal ion binding"/>
    <property type="evidence" value="ECO:0007669"/>
    <property type="project" value="UniProtKB-KW"/>
</dbReference>
<comment type="similarity">
    <text evidence="5">Belongs to the HIPP family.</text>
</comment>
<keyword evidence="2" id="KW-0479">Metal-binding</keyword>
<proteinExistence type="inferred from homology"/>
<evidence type="ECO:0000256" key="2">
    <source>
        <dbReference type="ARBA" id="ARBA00022723"/>
    </source>
</evidence>
<evidence type="ECO:0000256" key="6">
    <source>
        <dbReference type="SAM" id="MobiDB-lite"/>
    </source>
</evidence>
<dbReference type="PANTHER" id="PTHR45868">
    <property type="entry name" value="HEAVY METAL-ASSOCIATED ISOPRENYLATED PLANT PROTEIN 33-RELATED"/>
    <property type="match status" value="1"/>
</dbReference>